<sequence>MSAAPQRETGSGATTRSPLEQLPKEFVPRTPNTKNFPGEPTITTLSGNNCFFEVRAQDDCLQNEQMVCYQMWM</sequence>
<feature type="compositionally biased region" description="Polar residues" evidence="1">
    <location>
        <begin position="8"/>
        <end position="18"/>
    </location>
</feature>
<dbReference type="EMBL" id="JAUPFM010000008">
    <property type="protein sequence ID" value="KAK2844522.1"/>
    <property type="molecule type" value="Genomic_DNA"/>
</dbReference>
<proteinExistence type="predicted"/>
<evidence type="ECO:0000256" key="1">
    <source>
        <dbReference type="SAM" id="MobiDB-lite"/>
    </source>
</evidence>
<reference evidence="2" key="1">
    <citation type="submission" date="2023-07" db="EMBL/GenBank/DDBJ databases">
        <title>Chromosome-level Genome Assembly of Striped Snakehead (Channa striata).</title>
        <authorList>
            <person name="Liu H."/>
        </authorList>
    </citation>
    <scope>NUCLEOTIDE SEQUENCE</scope>
    <source>
        <strain evidence="2">Gz</strain>
        <tissue evidence="2">Muscle</tissue>
    </source>
</reference>
<protein>
    <submittedName>
        <fullName evidence="2">Uncharacterized protein</fullName>
    </submittedName>
</protein>
<comment type="caution">
    <text evidence="2">The sequence shown here is derived from an EMBL/GenBank/DDBJ whole genome shotgun (WGS) entry which is preliminary data.</text>
</comment>
<feature type="region of interest" description="Disordered" evidence="1">
    <location>
        <begin position="1"/>
        <end position="41"/>
    </location>
</feature>
<feature type="compositionally biased region" description="Polar residues" evidence="1">
    <location>
        <begin position="30"/>
        <end position="41"/>
    </location>
</feature>
<dbReference type="Proteomes" id="UP001187415">
    <property type="component" value="Unassembled WGS sequence"/>
</dbReference>
<evidence type="ECO:0000313" key="3">
    <source>
        <dbReference type="Proteomes" id="UP001187415"/>
    </source>
</evidence>
<gene>
    <name evidence="2" type="ORF">Q5P01_011181</name>
</gene>
<organism evidence="2 3">
    <name type="scientific">Channa striata</name>
    <name type="common">Snakehead murrel</name>
    <name type="synonym">Ophicephalus striatus</name>
    <dbReference type="NCBI Taxonomy" id="64152"/>
    <lineage>
        <taxon>Eukaryota</taxon>
        <taxon>Metazoa</taxon>
        <taxon>Chordata</taxon>
        <taxon>Craniata</taxon>
        <taxon>Vertebrata</taxon>
        <taxon>Euteleostomi</taxon>
        <taxon>Actinopterygii</taxon>
        <taxon>Neopterygii</taxon>
        <taxon>Teleostei</taxon>
        <taxon>Neoteleostei</taxon>
        <taxon>Acanthomorphata</taxon>
        <taxon>Anabantaria</taxon>
        <taxon>Anabantiformes</taxon>
        <taxon>Channoidei</taxon>
        <taxon>Channidae</taxon>
        <taxon>Channa</taxon>
    </lineage>
</organism>
<evidence type="ECO:0000313" key="2">
    <source>
        <dbReference type="EMBL" id="KAK2844522.1"/>
    </source>
</evidence>
<keyword evidence="3" id="KW-1185">Reference proteome</keyword>
<dbReference type="AlphaFoldDB" id="A0AA88MX37"/>
<name>A0AA88MX37_CHASR</name>
<accession>A0AA88MX37</accession>